<dbReference type="RefSeq" id="WP_306877299.1">
    <property type="nucleotide sequence ID" value="NZ_JAUSRD010000008.1"/>
</dbReference>
<dbReference type="Pfam" id="PF00903">
    <property type="entry name" value="Glyoxalase"/>
    <property type="match status" value="1"/>
</dbReference>
<dbReference type="AlphaFoldDB" id="A0AAW8D026"/>
<dbReference type="SUPFAM" id="SSF54593">
    <property type="entry name" value="Glyoxalase/Bleomycin resistance protein/Dihydroxybiphenyl dioxygenase"/>
    <property type="match status" value="1"/>
</dbReference>
<evidence type="ECO:0000259" key="1">
    <source>
        <dbReference type="PROSITE" id="PS51819"/>
    </source>
</evidence>
<proteinExistence type="predicted"/>
<dbReference type="InterPro" id="IPR029068">
    <property type="entry name" value="Glyas_Bleomycin-R_OHBP_Dase"/>
</dbReference>
<dbReference type="Proteomes" id="UP001242045">
    <property type="component" value="Unassembled WGS sequence"/>
</dbReference>
<feature type="domain" description="VOC" evidence="1">
    <location>
        <begin position="2"/>
        <end position="120"/>
    </location>
</feature>
<dbReference type="PANTHER" id="PTHR33993">
    <property type="entry name" value="GLYOXALASE-RELATED"/>
    <property type="match status" value="1"/>
</dbReference>
<dbReference type="InterPro" id="IPR052164">
    <property type="entry name" value="Anthracycline_SecMetBiosynth"/>
</dbReference>
<comment type="caution">
    <text evidence="2">The sequence shown here is derived from an EMBL/GenBank/DDBJ whole genome shotgun (WGS) entry which is preliminary data.</text>
</comment>
<name>A0AAW8D026_9BURK</name>
<dbReference type="GO" id="GO:0016829">
    <property type="term" value="F:lyase activity"/>
    <property type="evidence" value="ECO:0007669"/>
    <property type="project" value="UniProtKB-KW"/>
</dbReference>
<reference evidence="2" key="1">
    <citation type="submission" date="2023-07" db="EMBL/GenBank/DDBJ databases">
        <title>Sorghum-associated microbial communities from plants grown in Nebraska, USA.</title>
        <authorList>
            <person name="Schachtman D."/>
        </authorList>
    </citation>
    <scope>NUCLEOTIDE SEQUENCE</scope>
    <source>
        <strain evidence="2">DS3754</strain>
    </source>
</reference>
<protein>
    <submittedName>
        <fullName evidence="2">Catechol 2,3-dioxygenase-like lactoylglutathione lyase family enzyme</fullName>
    </submittedName>
</protein>
<accession>A0AAW8D026</accession>
<dbReference type="InterPro" id="IPR037523">
    <property type="entry name" value="VOC_core"/>
</dbReference>
<evidence type="ECO:0000313" key="3">
    <source>
        <dbReference type="Proteomes" id="UP001242045"/>
    </source>
</evidence>
<dbReference type="PROSITE" id="PS51819">
    <property type="entry name" value="VOC"/>
    <property type="match status" value="1"/>
</dbReference>
<organism evidence="2 3">
    <name type="scientific">Variovorax boronicumulans</name>
    <dbReference type="NCBI Taxonomy" id="436515"/>
    <lineage>
        <taxon>Bacteria</taxon>
        <taxon>Pseudomonadati</taxon>
        <taxon>Pseudomonadota</taxon>
        <taxon>Betaproteobacteria</taxon>
        <taxon>Burkholderiales</taxon>
        <taxon>Comamonadaceae</taxon>
        <taxon>Variovorax</taxon>
    </lineage>
</organism>
<keyword evidence="2" id="KW-0456">Lyase</keyword>
<sequence length="124" mass="13858">MQLHTARIFVRDLADASRFYEEVLGLQLKADGREQGFCVFDAGPMSLVVERVEDDAPEEDRVLVGRFTGLSFDVEDIQSKYKELSSLGVDFSGLPERQQWGGVLATLRDPAGNELQLVEQPRGQ</sequence>
<dbReference type="Gene3D" id="3.10.180.10">
    <property type="entry name" value="2,3-Dihydroxybiphenyl 1,2-Dioxygenase, domain 1"/>
    <property type="match status" value="1"/>
</dbReference>
<dbReference type="InterPro" id="IPR004360">
    <property type="entry name" value="Glyas_Fos-R_dOase_dom"/>
</dbReference>
<gene>
    <name evidence="2" type="ORF">J2W31_003619</name>
</gene>
<dbReference type="PANTHER" id="PTHR33993:SF2">
    <property type="entry name" value="VOC DOMAIN-CONTAINING PROTEIN"/>
    <property type="match status" value="1"/>
</dbReference>
<dbReference type="EMBL" id="JAUSRD010000008">
    <property type="protein sequence ID" value="MDP9894495.1"/>
    <property type="molecule type" value="Genomic_DNA"/>
</dbReference>
<evidence type="ECO:0000313" key="2">
    <source>
        <dbReference type="EMBL" id="MDP9894495.1"/>
    </source>
</evidence>